<proteinExistence type="predicted"/>
<evidence type="ECO:0000313" key="3">
    <source>
        <dbReference type="Proteomes" id="UP000004169"/>
    </source>
</evidence>
<protein>
    <submittedName>
        <fullName evidence="2">Uncharacterized protein</fullName>
    </submittedName>
</protein>
<keyword evidence="3" id="KW-1185">Reference proteome</keyword>
<dbReference type="Proteomes" id="UP000004169">
    <property type="component" value="Unassembled WGS sequence"/>
</dbReference>
<accession>H8FSN0</accession>
<feature type="compositionally biased region" description="Low complexity" evidence="1">
    <location>
        <begin position="147"/>
        <end position="159"/>
    </location>
</feature>
<evidence type="ECO:0000256" key="1">
    <source>
        <dbReference type="SAM" id="MobiDB-lite"/>
    </source>
</evidence>
<gene>
    <name evidence="2" type="ORF">PHAMO_270209</name>
</gene>
<sequence length="275" mass="28156">MGVRMPNISFPVTSQSVGGSALFGSIKLAPVKAEVFERAEPDALSRYKDALDISNKLAQGAKDAQTFATTKDLEAKKQRLKLLKMLAGSTTDPRIIKAIAREVAEIARSLGNAAAGSGGGMVQVTANPSASSGDAAGGVAATAPVTTAQAAEGATEGNTSPAELSPQTVSVASPATNEGDDSIKDQVRELLQLAKKILEKLRTLVIPGSRESEEIEKANREVLKAASAFGISLDGSSESSPQQSSAVGDDTLSSSVSASLTVVEVSTVTSVNIEV</sequence>
<name>H8FSN0_MAGML</name>
<feature type="region of interest" description="Disordered" evidence="1">
    <location>
        <begin position="147"/>
        <end position="180"/>
    </location>
</feature>
<feature type="compositionally biased region" description="Polar residues" evidence="1">
    <location>
        <begin position="160"/>
        <end position="176"/>
    </location>
</feature>
<dbReference type="AlphaFoldDB" id="H8FSN0"/>
<dbReference type="STRING" id="1150626.PHAMO_270209"/>
<evidence type="ECO:0000313" key="2">
    <source>
        <dbReference type="EMBL" id="CCG41368.1"/>
    </source>
</evidence>
<organism evidence="2 3">
    <name type="scientific">Magnetospirillum molischianum DSM 120</name>
    <dbReference type="NCBI Taxonomy" id="1150626"/>
    <lineage>
        <taxon>Bacteria</taxon>
        <taxon>Pseudomonadati</taxon>
        <taxon>Pseudomonadota</taxon>
        <taxon>Alphaproteobacteria</taxon>
        <taxon>Rhodospirillales</taxon>
        <taxon>Rhodospirillaceae</taxon>
        <taxon>Magnetospirillum</taxon>
    </lineage>
</organism>
<dbReference type="EMBL" id="CAHP01000020">
    <property type="protein sequence ID" value="CCG41368.1"/>
    <property type="molecule type" value="Genomic_DNA"/>
</dbReference>
<comment type="caution">
    <text evidence="2">The sequence shown here is derived from an EMBL/GenBank/DDBJ whole genome shotgun (WGS) entry which is preliminary data.</text>
</comment>
<reference evidence="2 3" key="1">
    <citation type="journal article" date="2012" name="J. Bacteriol.">
        <title>Draft Genome Sequence of the Purple Photosynthetic Bacterium Phaeospirillum molischianum DSM120, a Particularly Versatile Bacterium.</title>
        <authorList>
            <person name="Duquesne K."/>
            <person name="Prima V."/>
            <person name="Ji B."/>
            <person name="Rouy Z."/>
            <person name="Medigue C."/>
            <person name="Talla E."/>
            <person name="Sturgis J.N."/>
        </authorList>
    </citation>
    <scope>NUCLEOTIDE SEQUENCE [LARGE SCALE GENOMIC DNA]</scope>
    <source>
        <strain evidence="3">DSM120</strain>
    </source>
</reference>